<dbReference type="AlphaFoldDB" id="A0A1I5GUX7"/>
<sequence length="102" mass="11681">MEKEEILAKSRAEGRDEMEISINEKSSHIGAITVVVVCLFFAATKILNNGEKFFEFPAIMFAYLSGMHFNNYLKLKKGIYLTTAFAFAFAFLCMTILYFLNR</sequence>
<evidence type="ECO:0000313" key="2">
    <source>
        <dbReference type="EMBL" id="SFO39700.1"/>
    </source>
</evidence>
<feature type="transmembrane region" description="Helical" evidence="1">
    <location>
        <begin position="79"/>
        <end position="100"/>
    </location>
</feature>
<keyword evidence="3" id="KW-1185">Reference proteome</keyword>
<dbReference type="EMBL" id="FOWD01000022">
    <property type="protein sequence ID" value="SFO39700.1"/>
    <property type="molecule type" value="Genomic_DNA"/>
</dbReference>
<dbReference type="InterPro" id="IPR045620">
    <property type="entry name" value="DUF6442"/>
</dbReference>
<proteinExistence type="predicted"/>
<evidence type="ECO:0008006" key="4">
    <source>
        <dbReference type="Google" id="ProtNLM"/>
    </source>
</evidence>
<organism evidence="2 3">
    <name type="scientific">Anaerocolumna aminovalerica</name>
    <dbReference type="NCBI Taxonomy" id="1527"/>
    <lineage>
        <taxon>Bacteria</taxon>
        <taxon>Bacillati</taxon>
        <taxon>Bacillota</taxon>
        <taxon>Clostridia</taxon>
        <taxon>Lachnospirales</taxon>
        <taxon>Lachnospiraceae</taxon>
        <taxon>Anaerocolumna</taxon>
    </lineage>
</organism>
<protein>
    <recommendedName>
        <fullName evidence="4">DUF3953 domain-containing protein</fullName>
    </recommendedName>
</protein>
<dbReference type="Pfam" id="PF20040">
    <property type="entry name" value="DUF6442"/>
    <property type="match status" value="1"/>
</dbReference>
<feature type="transmembrane region" description="Helical" evidence="1">
    <location>
        <begin position="28"/>
        <end position="47"/>
    </location>
</feature>
<keyword evidence="1" id="KW-0812">Transmembrane</keyword>
<dbReference type="RefSeq" id="WP_091687292.1">
    <property type="nucleotide sequence ID" value="NZ_BAABFM010000004.1"/>
</dbReference>
<dbReference type="STRING" id="1527.SAMN04489757_12268"/>
<name>A0A1I5GUX7_9FIRM</name>
<keyword evidence="1" id="KW-0472">Membrane</keyword>
<reference evidence="2 3" key="1">
    <citation type="submission" date="2016-10" db="EMBL/GenBank/DDBJ databases">
        <authorList>
            <person name="de Groot N.N."/>
        </authorList>
    </citation>
    <scope>NUCLEOTIDE SEQUENCE [LARGE SCALE GENOMIC DNA]</scope>
    <source>
        <strain evidence="2 3">DSM 1283</strain>
    </source>
</reference>
<evidence type="ECO:0000256" key="1">
    <source>
        <dbReference type="SAM" id="Phobius"/>
    </source>
</evidence>
<evidence type="ECO:0000313" key="3">
    <source>
        <dbReference type="Proteomes" id="UP000198806"/>
    </source>
</evidence>
<accession>A0A1I5GUX7</accession>
<keyword evidence="1" id="KW-1133">Transmembrane helix</keyword>
<gene>
    <name evidence="2" type="ORF">SAMN04489757_12268</name>
</gene>
<dbReference type="OrthoDB" id="1936165at2"/>
<dbReference type="Proteomes" id="UP000198806">
    <property type="component" value="Unassembled WGS sequence"/>
</dbReference>